<organism evidence="1 2">
    <name type="scientific">Vandammella animalimorsus</name>
    <dbReference type="NCBI Taxonomy" id="2029117"/>
    <lineage>
        <taxon>Bacteria</taxon>
        <taxon>Pseudomonadati</taxon>
        <taxon>Pseudomonadota</taxon>
        <taxon>Betaproteobacteria</taxon>
        <taxon>Burkholderiales</taxon>
        <taxon>Comamonadaceae</taxon>
        <taxon>Vandammella</taxon>
    </lineage>
</organism>
<gene>
    <name evidence="1" type="ORF">CK620_12385</name>
</gene>
<dbReference type="Pfam" id="PF06078">
    <property type="entry name" value="DUF937"/>
    <property type="match status" value="1"/>
</dbReference>
<evidence type="ECO:0000313" key="2">
    <source>
        <dbReference type="Proteomes" id="UP000217999"/>
    </source>
</evidence>
<reference evidence="1 2" key="1">
    <citation type="submission" date="2017-08" db="EMBL/GenBank/DDBJ databases">
        <title>WGS of Clinical strains of the CDC Group NO-1 linked to zoonotic infections in humans.</title>
        <authorList>
            <person name="Bernier A.-M."/>
            <person name="Bernard K."/>
        </authorList>
    </citation>
    <scope>NUCLEOTIDE SEQUENCE [LARGE SCALE GENOMIC DNA]</scope>
    <source>
        <strain evidence="1 2">NML03-0146</strain>
    </source>
</reference>
<name>A0A2A2A790_9BURK</name>
<comment type="caution">
    <text evidence="1">The sequence shown here is derived from an EMBL/GenBank/DDBJ whole genome shotgun (WGS) entry which is preliminary data.</text>
</comment>
<proteinExistence type="predicted"/>
<dbReference type="EMBL" id="NSJF01000007">
    <property type="protein sequence ID" value="PAT33663.1"/>
    <property type="molecule type" value="Genomic_DNA"/>
</dbReference>
<dbReference type="InterPro" id="IPR018247">
    <property type="entry name" value="EF_Hand_1_Ca_BS"/>
</dbReference>
<protein>
    <submittedName>
        <fullName evidence="1">Calcium-binding protein</fullName>
    </submittedName>
</protein>
<dbReference type="RefSeq" id="WP_095550557.1">
    <property type="nucleotide sequence ID" value="NZ_NSJF01000007.1"/>
</dbReference>
<sequence>MNPSTSITDDLLAQLRGMPLAQLAQQLGVSEQQTQSAVETAVPFLLGALGQNAAQPEGAQALFGALERDHATAPQAAAGMPDLSGLLGAVLGGAGGAGMAGALGGLLGGAGGAAAAAAAPAPSGRFNAEGILGHILGGKKAQAESGLSQATGLDSAMVHKLLLMLAPLVMGYLGRQITSGRASSADALGSLLGRERSQVRQRGGAAGGLLGAVLDQNGDGKLDMGDVLKLGAQFLGGKRR</sequence>
<dbReference type="Proteomes" id="UP000217999">
    <property type="component" value="Unassembled WGS sequence"/>
</dbReference>
<dbReference type="InterPro" id="IPR009282">
    <property type="entry name" value="DUF937"/>
</dbReference>
<evidence type="ECO:0000313" key="1">
    <source>
        <dbReference type="EMBL" id="PAT33663.1"/>
    </source>
</evidence>
<dbReference type="PROSITE" id="PS00018">
    <property type="entry name" value="EF_HAND_1"/>
    <property type="match status" value="1"/>
</dbReference>
<dbReference type="AlphaFoldDB" id="A0A2A2A790"/>
<accession>A0A2A2A790</accession>